<organism evidence="1 2">
    <name type="scientific">Canavalia gladiata</name>
    <name type="common">Sword bean</name>
    <name type="synonym">Dolichos gladiatus</name>
    <dbReference type="NCBI Taxonomy" id="3824"/>
    <lineage>
        <taxon>Eukaryota</taxon>
        <taxon>Viridiplantae</taxon>
        <taxon>Streptophyta</taxon>
        <taxon>Embryophyta</taxon>
        <taxon>Tracheophyta</taxon>
        <taxon>Spermatophyta</taxon>
        <taxon>Magnoliopsida</taxon>
        <taxon>eudicotyledons</taxon>
        <taxon>Gunneridae</taxon>
        <taxon>Pentapetalae</taxon>
        <taxon>rosids</taxon>
        <taxon>fabids</taxon>
        <taxon>Fabales</taxon>
        <taxon>Fabaceae</taxon>
        <taxon>Papilionoideae</taxon>
        <taxon>50 kb inversion clade</taxon>
        <taxon>NPAAA clade</taxon>
        <taxon>indigoferoid/millettioid clade</taxon>
        <taxon>Phaseoleae</taxon>
        <taxon>Canavalia</taxon>
    </lineage>
</organism>
<dbReference type="Proteomes" id="UP001367508">
    <property type="component" value="Unassembled WGS sequence"/>
</dbReference>
<sequence>MPSLYHTYTPKTMTRPNAAIGAQQLFWISPGLSTLAPENTTVMAGQGLSIAYNCFRIANKNSLRDWGTSLRGPSNHELVVRLLGKAWSNLPTPNFSRRYTYMNASLF</sequence>
<protein>
    <submittedName>
        <fullName evidence="1">Uncharacterized protein</fullName>
    </submittedName>
</protein>
<dbReference type="AlphaFoldDB" id="A0AAN9RB84"/>
<reference evidence="1 2" key="1">
    <citation type="submission" date="2024-01" db="EMBL/GenBank/DDBJ databases">
        <title>The genomes of 5 underutilized Papilionoideae crops provide insights into root nodulation and disease resistanc.</title>
        <authorList>
            <person name="Jiang F."/>
        </authorList>
    </citation>
    <scope>NUCLEOTIDE SEQUENCE [LARGE SCALE GENOMIC DNA]</scope>
    <source>
        <strain evidence="1">LVBAO_FW01</strain>
        <tissue evidence="1">Leaves</tissue>
    </source>
</reference>
<evidence type="ECO:0000313" key="2">
    <source>
        <dbReference type="Proteomes" id="UP001367508"/>
    </source>
</evidence>
<keyword evidence="2" id="KW-1185">Reference proteome</keyword>
<gene>
    <name evidence="1" type="ORF">VNO77_02385</name>
</gene>
<proteinExistence type="predicted"/>
<evidence type="ECO:0000313" key="1">
    <source>
        <dbReference type="EMBL" id="KAK7360393.1"/>
    </source>
</evidence>
<comment type="caution">
    <text evidence="1">The sequence shown here is derived from an EMBL/GenBank/DDBJ whole genome shotgun (WGS) entry which is preliminary data.</text>
</comment>
<accession>A0AAN9RB84</accession>
<name>A0AAN9RB84_CANGL</name>
<dbReference type="EMBL" id="JAYMYQ010000001">
    <property type="protein sequence ID" value="KAK7360393.1"/>
    <property type="molecule type" value="Genomic_DNA"/>
</dbReference>